<keyword evidence="2 7" id="KW-0326">Glycosidase</keyword>
<dbReference type="InterPro" id="IPR000322">
    <property type="entry name" value="Glyco_hydro_31_TIM"/>
</dbReference>
<dbReference type="SUPFAM" id="SSF74650">
    <property type="entry name" value="Galactose mutarotase-like"/>
    <property type="match status" value="1"/>
</dbReference>
<gene>
    <name evidence="7" type="ORF">ACFQ0I_09315</name>
</gene>
<proteinExistence type="inferred from homology"/>
<dbReference type="SUPFAM" id="SSF51011">
    <property type="entry name" value="Glycosyl hydrolase domain"/>
    <property type="match status" value="1"/>
</dbReference>
<evidence type="ECO:0000259" key="5">
    <source>
        <dbReference type="Pfam" id="PF17137"/>
    </source>
</evidence>
<feature type="domain" description="Glycoside hydrolase family 31 TIM barrel" evidence="3">
    <location>
        <begin position="252"/>
        <end position="585"/>
    </location>
</feature>
<protein>
    <submittedName>
        <fullName evidence="7">Glycoside hydrolase family 31 protein</fullName>
        <ecNumber evidence="7">3.2.1.-</ecNumber>
    </submittedName>
</protein>
<comment type="caution">
    <text evidence="7">The sequence shown here is derived from an EMBL/GenBank/DDBJ whole genome shotgun (WGS) entry which is preliminary data.</text>
</comment>
<feature type="domain" description="Glycosyl hydrolase family 31 C-terminal" evidence="6">
    <location>
        <begin position="593"/>
        <end position="680"/>
    </location>
</feature>
<dbReference type="InterPro" id="IPR033403">
    <property type="entry name" value="DUF5110"/>
</dbReference>
<accession>A0ABW3BTZ6</accession>
<evidence type="ECO:0000256" key="1">
    <source>
        <dbReference type="ARBA" id="ARBA00007806"/>
    </source>
</evidence>
<dbReference type="InterPro" id="IPR013780">
    <property type="entry name" value="Glyco_hydro_b"/>
</dbReference>
<evidence type="ECO:0000259" key="6">
    <source>
        <dbReference type="Pfam" id="PF21365"/>
    </source>
</evidence>
<evidence type="ECO:0000259" key="4">
    <source>
        <dbReference type="Pfam" id="PF13802"/>
    </source>
</evidence>
<dbReference type="Gene3D" id="2.60.40.1760">
    <property type="entry name" value="glycosyl hydrolase (family 31)"/>
    <property type="match status" value="1"/>
</dbReference>
<dbReference type="SUPFAM" id="SSF51445">
    <property type="entry name" value="(Trans)glycosidases"/>
    <property type="match status" value="1"/>
</dbReference>
<evidence type="ECO:0000313" key="7">
    <source>
        <dbReference type="EMBL" id="MFD0835962.1"/>
    </source>
</evidence>
<keyword evidence="8" id="KW-1185">Reference proteome</keyword>
<dbReference type="Gene3D" id="3.20.20.80">
    <property type="entry name" value="Glycosidases"/>
    <property type="match status" value="1"/>
</dbReference>
<dbReference type="Pfam" id="PF01055">
    <property type="entry name" value="Glyco_hydro_31_2nd"/>
    <property type="match status" value="1"/>
</dbReference>
<organism evidence="7 8">
    <name type="scientific">Mariniflexile aquimaris</name>
    <dbReference type="NCBI Taxonomy" id="881009"/>
    <lineage>
        <taxon>Bacteria</taxon>
        <taxon>Pseudomonadati</taxon>
        <taxon>Bacteroidota</taxon>
        <taxon>Flavobacteriia</taxon>
        <taxon>Flavobacteriales</taxon>
        <taxon>Flavobacteriaceae</taxon>
        <taxon>Mariniflexile</taxon>
    </lineage>
</organism>
<dbReference type="InterPro" id="IPR017853">
    <property type="entry name" value="GH"/>
</dbReference>
<evidence type="ECO:0000256" key="2">
    <source>
        <dbReference type="RuleBase" id="RU361185"/>
    </source>
</evidence>
<dbReference type="Pfam" id="PF13802">
    <property type="entry name" value="Gal_mutarotas_2"/>
    <property type="match status" value="1"/>
</dbReference>
<dbReference type="CDD" id="cd14752">
    <property type="entry name" value="GH31_N"/>
    <property type="match status" value="1"/>
</dbReference>
<comment type="similarity">
    <text evidence="1 2">Belongs to the glycosyl hydrolase 31 family.</text>
</comment>
<dbReference type="InterPro" id="IPR048395">
    <property type="entry name" value="Glyco_hydro_31_C"/>
</dbReference>
<feature type="domain" description="DUF5110" evidence="5">
    <location>
        <begin position="697"/>
        <end position="766"/>
    </location>
</feature>
<dbReference type="Proteomes" id="UP001597011">
    <property type="component" value="Unassembled WGS sequence"/>
</dbReference>
<dbReference type="PANTHER" id="PTHR22762:SF166">
    <property type="entry name" value="ALPHA-GLUCOSIDASE"/>
    <property type="match status" value="1"/>
</dbReference>
<dbReference type="EMBL" id="JBHTIB010000012">
    <property type="protein sequence ID" value="MFD0835962.1"/>
    <property type="molecule type" value="Genomic_DNA"/>
</dbReference>
<dbReference type="PANTHER" id="PTHR22762">
    <property type="entry name" value="ALPHA-GLUCOSIDASE"/>
    <property type="match status" value="1"/>
</dbReference>
<dbReference type="GO" id="GO:0016798">
    <property type="term" value="F:hydrolase activity, acting on glycosyl bonds"/>
    <property type="evidence" value="ECO:0007669"/>
    <property type="project" value="UniProtKB-KW"/>
</dbReference>
<dbReference type="Pfam" id="PF17137">
    <property type="entry name" value="DUF5110"/>
    <property type="match status" value="1"/>
</dbReference>
<name>A0ABW3BTZ6_9FLAO</name>
<dbReference type="EC" id="3.2.1.-" evidence="7"/>
<evidence type="ECO:0000313" key="8">
    <source>
        <dbReference type="Proteomes" id="UP001597011"/>
    </source>
</evidence>
<dbReference type="Pfam" id="PF21365">
    <property type="entry name" value="Glyco_hydro_31_3rd"/>
    <property type="match status" value="1"/>
</dbReference>
<dbReference type="InterPro" id="IPR025887">
    <property type="entry name" value="Glyco_hydro_31_N_dom"/>
</dbReference>
<dbReference type="Gene3D" id="2.60.40.1180">
    <property type="entry name" value="Golgi alpha-mannosidase II"/>
    <property type="match status" value="2"/>
</dbReference>
<sequence length="827" mass="95672">MVRIYNSILIALVFNISWSQNELNLISAISDKNKVVFSCENNTKISLEFLDSKNIKFWYAPEGNFNRNNESFAVINENFHANYAITVNESASVYEIFTDDLRVMVYKSPFKIQIFNKYQRLLLGDDDSRPYTVEGTKIKAYKKLRNDEHFFGLGEKTGSLDRRGNSFIMWNSDKPCYSDREDPLYKSIPFFMSSYNYGIFFDNTYKTTFDFGKESKDYFSFSAPNGAFIYYFMYGKDYKEIIKSYTELTGKPIMPPNWAFGWAQSRGLLTNEELTMDIAKQYRERNIPCDIIYQDIGWVDGLQNFKWHKDRYDNPKKMLSDLAENGFKVIVSQDPVVSQATIEQWQEANSNDYFAIDKRSGKSYDMPWPWGGNAGVVDFTKPEVANWWGKLQQQPINDGVKGFWTDMGEPAWSNEESTDRLQMKHHLGMHDEIHNVYGLTWDKVVTEQFEKHNPNQRVFQMTRAAYSGLQRYTFGWSGDSGNGEDVTSGWKNLANQIPLGLSAGLGLIPFWTTDISGYCGDITNYDEFSELYIRWLQFGVFNPLSRAHHEGNNAVEPWLFGPETEQIAKQCIELKYQLHPYTYTLAREAYDTGIPIMRALVLEFPNDENVYGIDDQFMLGKDILIAPIIKEGATKRMLYLPEGNWIDYNSPEKMYSGEQTIEYPVSLKTIPMFVKFGAIISKMPIMQYINQIEHAPVIFEIFPSEKPSAFELYEDDGTTNNYKRNIFSKTRIESHGSTSLLEISLFENQNNLFKTEKRNYVLQIHLPSKPKKILLNNAKLKPTTLSKINEDVNSNFNDSGFNYSSENQILTIRIPDSKQKTIISITK</sequence>
<reference evidence="8" key="1">
    <citation type="journal article" date="2019" name="Int. J. Syst. Evol. Microbiol.">
        <title>The Global Catalogue of Microorganisms (GCM) 10K type strain sequencing project: providing services to taxonomists for standard genome sequencing and annotation.</title>
        <authorList>
            <consortium name="The Broad Institute Genomics Platform"/>
            <consortium name="The Broad Institute Genome Sequencing Center for Infectious Disease"/>
            <person name="Wu L."/>
            <person name="Ma J."/>
        </authorList>
    </citation>
    <scope>NUCLEOTIDE SEQUENCE [LARGE SCALE GENOMIC DNA]</scope>
    <source>
        <strain evidence="8">CCUG 60529</strain>
    </source>
</reference>
<evidence type="ECO:0000259" key="3">
    <source>
        <dbReference type="Pfam" id="PF01055"/>
    </source>
</evidence>
<dbReference type="InterPro" id="IPR011013">
    <property type="entry name" value="Gal_mutarotase_sf_dom"/>
</dbReference>
<keyword evidence="2 7" id="KW-0378">Hydrolase</keyword>
<feature type="domain" description="Glycoside hydrolase family 31 N-terminal" evidence="4">
    <location>
        <begin position="45"/>
        <end position="210"/>
    </location>
</feature>